<dbReference type="Gene3D" id="1.10.150.20">
    <property type="entry name" value="5' to 3' exonuclease, C-terminal subdomain"/>
    <property type="match status" value="1"/>
</dbReference>
<evidence type="ECO:0000256" key="6">
    <source>
        <dbReference type="ARBA" id="ARBA00022801"/>
    </source>
</evidence>
<dbReference type="AlphaFoldDB" id="A0AAD5JG91"/>
<dbReference type="GO" id="GO:0003677">
    <property type="term" value="F:DNA binding"/>
    <property type="evidence" value="ECO:0007669"/>
    <property type="project" value="InterPro"/>
</dbReference>
<keyword evidence="11" id="KW-1185">Reference proteome</keyword>
<dbReference type="InterPro" id="IPR036279">
    <property type="entry name" value="5-3_exonuclease_C_sf"/>
</dbReference>
<evidence type="ECO:0000256" key="9">
    <source>
        <dbReference type="ARBA" id="ARBA00023242"/>
    </source>
</evidence>
<keyword evidence="5" id="KW-0227">DNA damage</keyword>
<dbReference type="PANTHER" id="PTHR11081">
    <property type="entry name" value="FLAP ENDONUCLEASE FAMILY MEMBER"/>
    <property type="match status" value="1"/>
</dbReference>
<accession>A0AAD5JG91</accession>
<dbReference type="FunFam" id="1.10.150.20:FF:000011">
    <property type="entry name" value="exonuclease 1"/>
    <property type="match status" value="1"/>
</dbReference>
<gene>
    <name evidence="10" type="ORF">LWI28_027657</name>
</gene>
<keyword evidence="6" id="KW-0378">Hydrolase</keyword>
<keyword evidence="9" id="KW-0539">Nucleus</keyword>
<keyword evidence="3" id="KW-0540">Nuclease</keyword>
<dbReference type="InterPro" id="IPR037315">
    <property type="entry name" value="EXO1_H3TH"/>
</dbReference>
<dbReference type="GO" id="GO:0017108">
    <property type="term" value="F:5'-flap endonuclease activity"/>
    <property type="evidence" value="ECO:0007669"/>
    <property type="project" value="TreeGrafter"/>
</dbReference>
<dbReference type="GO" id="GO:0046872">
    <property type="term" value="F:metal ion binding"/>
    <property type="evidence" value="ECO:0007669"/>
    <property type="project" value="UniProtKB-KW"/>
</dbReference>
<evidence type="ECO:0000256" key="7">
    <source>
        <dbReference type="ARBA" id="ARBA00022842"/>
    </source>
</evidence>
<keyword evidence="8" id="KW-0234">DNA repair</keyword>
<evidence type="ECO:0000313" key="10">
    <source>
        <dbReference type="EMBL" id="KAI9199111.1"/>
    </source>
</evidence>
<dbReference type="InterPro" id="IPR006084">
    <property type="entry name" value="XPG/Rad2"/>
</dbReference>
<evidence type="ECO:0000256" key="3">
    <source>
        <dbReference type="ARBA" id="ARBA00022722"/>
    </source>
</evidence>
<dbReference type="EMBL" id="JAJSOW010000002">
    <property type="protein sequence ID" value="KAI9199111.1"/>
    <property type="molecule type" value="Genomic_DNA"/>
</dbReference>
<evidence type="ECO:0000256" key="2">
    <source>
        <dbReference type="ARBA" id="ARBA00004123"/>
    </source>
</evidence>
<dbReference type="GO" id="GO:0005634">
    <property type="term" value="C:nucleus"/>
    <property type="evidence" value="ECO:0007669"/>
    <property type="project" value="UniProtKB-SubCell"/>
</dbReference>
<dbReference type="GO" id="GO:0035312">
    <property type="term" value="F:5'-3' DNA exonuclease activity"/>
    <property type="evidence" value="ECO:0007669"/>
    <property type="project" value="InterPro"/>
</dbReference>
<dbReference type="SUPFAM" id="SSF47807">
    <property type="entry name" value="5' to 3' exonuclease, C-terminal subdomain"/>
    <property type="match status" value="1"/>
</dbReference>
<dbReference type="PANTHER" id="PTHR11081:SF65">
    <property type="entry name" value="DNA DAMAGE-INDUCIBLE PROTEIN DIN7-RELATED"/>
    <property type="match status" value="1"/>
</dbReference>
<organism evidence="10 11">
    <name type="scientific">Acer negundo</name>
    <name type="common">Box elder</name>
    <dbReference type="NCBI Taxonomy" id="4023"/>
    <lineage>
        <taxon>Eukaryota</taxon>
        <taxon>Viridiplantae</taxon>
        <taxon>Streptophyta</taxon>
        <taxon>Embryophyta</taxon>
        <taxon>Tracheophyta</taxon>
        <taxon>Spermatophyta</taxon>
        <taxon>Magnoliopsida</taxon>
        <taxon>eudicotyledons</taxon>
        <taxon>Gunneridae</taxon>
        <taxon>Pentapetalae</taxon>
        <taxon>rosids</taxon>
        <taxon>malvids</taxon>
        <taxon>Sapindales</taxon>
        <taxon>Sapindaceae</taxon>
        <taxon>Hippocastanoideae</taxon>
        <taxon>Acereae</taxon>
        <taxon>Acer</taxon>
    </lineage>
</organism>
<name>A0AAD5JG91_ACENE</name>
<dbReference type="Proteomes" id="UP001064489">
    <property type="component" value="Chromosome 13"/>
</dbReference>
<comment type="caution">
    <text evidence="10">The sequence shown here is derived from an EMBL/GenBank/DDBJ whole genome shotgun (WGS) entry which is preliminary data.</text>
</comment>
<evidence type="ECO:0000256" key="5">
    <source>
        <dbReference type="ARBA" id="ARBA00022763"/>
    </source>
</evidence>
<comment type="subcellular location">
    <subcellularLocation>
        <location evidence="2">Nucleus</location>
    </subcellularLocation>
</comment>
<comment type="cofactor">
    <cofactor evidence="1">
        <name>Mg(2+)</name>
        <dbReference type="ChEBI" id="CHEBI:18420"/>
    </cofactor>
</comment>
<dbReference type="GO" id="GO:0006281">
    <property type="term" value="P:DNA repair"/>
    <property type="evidence" value="ECO:0007669"/>
    <property type="project" value="UniProtKB-KW"/>
</dbReference>
<keyword evidence="7" id="KW-0460">Magnesium</keyword>
<sequence>MLLEMCILSGCDYLPLLPGMGLKRAHALISKFKSYEKVIKHLKYITVSVPPLYEESFKKAVLTFQHQRVYDPVTANIVHLSNISDKLNIDPFTQLPFQGCSDSSELALDRKSHFKSFKPESERKKLDLPRAEESPDQIFLYPRKKALC</sequence>
<protein>
    <recommendedName>
        <fullName evidence="12">Exonuclease 1</fullName>
    </recommendedName>
</protein>
<evidence type="ECO:0008006" key="12">
    <source>
        <dbReference type="Google" id="ProtNLM"/>
    </source>
</evidence>
<evidence type="ECO:0000256" key="1">
    <source>
        <dbReference type="ARBA" id="ARBA00001946"/>
    </source>
</evidence>
<proteinExistence type="predicted"/>
<reference evidence="10 11" key="1">
    <citation type="journal article" date="2022" name="Plant J.">
        <title>Strategies of tolerance reflected in two North American maple genomes.</title>
        <authorList>
            <person name="McEvoy S.L."/>
            <person name="Sezen U.U."/>
            <person name="Trouern-Trend A."/>
            <person name="McMahon S.M."/>
            <person name="Schaberg P.G."/>
            <person name="Yang J."/>
            <person name="Wegrzyn J.L."/>
            <person name="Swenson N.G."/>
        </authorList>
    </citation>
    <scope>NUCLEOTIDE SEQUENCE [LARGE SCALE GENOMIC DNA]</scope>
    <source>
        <strain evidence="10">91603</strain>
    </source>
</reference>
<dbReference type="CDD" id="cd09908">
    <property type="entry name" value="H3TH_EXO1"/>
    <property type="match status" value="1"/>
</dbReference>
<evidence type="ECO:0000256" key="4">
    <source>
        <dbReference type="ARBA" id="ARBA00022723"/>
    </source>
</evidence>
<evidence type="ECO:0000313" key="11">
    <source>
        <dbReference type="Proteomes" id="UP001064489"/>
    </source>
</evidence>
<evidence type="ECO:0000256" key="8">
    <source>
        <dbReference type="ARBA" id="ARBA00023204"/>
    </source>
</evidence>
<keyword evidence="4" id="KW-0479">Metal-binding</keyword>